<dbReference type="Proteomes" id="UP001164250">
    <property type="component" value="Chromosome 8"/>
</dbReference>
<evidence type="ECO:0000313" key="1">
    <source>
        <dbReference type="EMBL" id="KAJ0090619.1"/>
    </source>
</evidence>
<sequence>MGDDGLARAVGIGNVCLETNMGTKLALKGLKHMPDMRLHLISTDRLDIKGFCNTFNNGQWKLTKDAMIVARDLDPTPPQSIAKQVCNKAHEDHDGIIDPDVPISVEIYYDVLKDPEVSSSIVLRRSNRDKHLPM</sequence>
<accession>A0ACC1AVC0</accession>
<evidence type="ECO:0000313" key="2">
    <source>
        <dbReference type="Proteomes" id="UP001164250"/>
    </source>
</evidence>
<gene>
    <name evidence="1" type="ORF">Patl1_13882</name>
</gene>
<name>A0ACC1AVC0_9ROSI</name>
<dbReference type="EMBL" id="CM047904">
    <property type="protein sequence ID" value="KAJ0090619.1"/>
    <property type="molecule type" value="Genomic_DNA"/>
</dbReference>
<keyword evidence="2" id="KW-1185">Reference proteome</keyword>
<reference evidence="2" key="1">
    <citation type="journal article" date="2023" name="G3 (Bethesda)">
        <title>Genome assembly and association tests identify interacting loci associated with vigor, precocity, and sex in interspecific pistachio rootstocks.</title>
        <authorList>
            <person name="Palmer W."/>
            <person name="Jacygrad E."/>
            <person name="Sagayaradj S."/>
            <person name="Cavanaugh K."/>
            <person name="Han R."/>
            <person name="Bertier L."/>
            <person name="Beede B."/>
            <person name="Kafkas S."/>
            <person name="Golino D."/>
            <person name="Preece J."/>
            <person name="Michelmore R."/>
        </authorList>
    </citation>
    <scope>NUCLEOTIDE SEQUENCE [LARGE SCALE GENOMIC DNA]</scope>
</reference>
<comment type="caution">
    <text evidence="1">The sequence shown here is derived from an EMBL/GenBank/DDBJ whole genome shotgun (WGS) entry which is preliminary data.</text>
</comment>
<protein>
    <submittedName>
        <fullName evidence="1">Uncharacterized protein</fullName>
    </submittedName>
</protein>
<proteinExistence type="predicted"/>
<organism evidence="1 2">
    <name type="scientific">Pistacia atlantica</name>
    <dbReference type="NCBI Taxonomy" id="434234"/>
    <lineage>
        <taxon>Eukaryota</taxon>
        <taxon>Viridiplantae</taxon>
        <taxon>Streptophyta</taxon>
        <taxon>Embryophyta</taxon>
        <taxon>Tracheophyta</taxon>
        <taxon>Spermatophyta</taxon>
        <taxon>Magnoliopsida</taxon>
        <taxon>eudicotyledons</taxon>
        <taxon>Gunneridae</taxon>
        <taxon>Pentapetalae</taxon>
        <taxon>rosids</taxon>
        <taxon>malvids</taxon>
        <taxon>Sapindales</taxon>
        <taxon>Anacardiaceae</taxon>
        <taxon>Pistacia</taxon>
    </lineage>
</organism>